<dbReference type="InterPro" id="IPR006439">
    <property type="entry name" value="HAD-SF_hydro_IA"/>
</dbReference>
<sequence length="290" mass="29472">MAAIDLATVHAVVFDTDGVVTDTARVHAAAWKHVFDAFLRGRSAPFDVRDDYLRHVDGRPRLDGVRTFLASRGITLPEGSPGDGPDAATVHGLGAAKDALFVAEIGRHGVAAFPSTVALLHELRRRGCRTAVVSASRHCRAMVASAGLTHLFDVTVDGVEAARLGLAGKPDPALFLEAAGRLGTPAGRTAVVEDALPGVEAGRRGGFALVVGVDRSGERAAALRAAGADAVVEDLAELSVTGRVPHAGTGDGEAAGTPVASGEQGGRTTVASGEQGGRTTVGSGEQGSRA</sequence>
<accession>A0ABT1K824</accession>
<dbReference type="InterPro" id="IPR051600">
    <property type="entry name" value="Beta-PGM-like"/>
</dbReference>
<evidence type="ECO:0000256" key="5">
    <source>
        <dbReference type="ARBA" id="ARBA00023277"/>
    </source>
</evidence>
<evidence type="ECO:0000256" key="1">
    <source>
        <dbReference type="ARBA" id="ARBA00001946"/>
    </source>
</evidence>
<name>A0ABT1K824_9ACTN</name>
<dbReference type="SFLD" id="SFLDG01129">
    <property type="entry name" value="C1.5:_HAD__Beta-PGM__Phosphata"/>
    <property type="match status" value="1"/>
</dbReference>
<dbReference type="NCBIfam" id="TIGR01509">
    <property type="entry name" value="HAD-SF-IA-v3"/>
    <property type="match status" value="1"/>
</dbReference>
<organism evidence="7 8">
    <name type="scientific">Nonomuraea roseoviolacea subsp. carminata</name>
    <dbReference type="NCBI Taxonomy" id="160689"/>
    <lineage>
        <taxon>Bacteria</taxon>
        <taxon>Bacillati</taxon>
        <taxon>Actinomycetota</taxon>
        <taxon>Actinomycetes</taxon>
        <taxon>Streptosporangiales</taxon>
        <taxon>Streptosporangiaceae</taxon>
        <taxon>Nonomuraea</taxon>
    </lineage>
</organism>
<proteinExistence type="inferred from homology"/>
<comment type="similarity">
    <text evidence="2">Belongs to the HAD-like hydrolase superfamily. CbbY/CbbZ/Gph/YieH family.</text>
</comment>
<gene>
    <name evidence="7" type="ORF">HD595_006202</name>
</gene>
<dbReference type="Proteomes" id="UP001320766">
    <property type="component" value="Unassembled WGS sequence"/>
</dbReference>
<reference evidence="7 8" key="1">
    <citation type="submission" date="2022-06" db="EMBL/GenBank/DDBJ databases">
        <title>Sequencing the genomes of 1000 actinobacteria strains.</title>
        <authorList>
            <person name="Klenk H.-P."/>
        </authorList>
    </citation>
    <scope>NUCLEOTIDE SEQUENCE [LARGE SCALE GENOMIC DNA]</scope>
    <source>
        <strain evidence="7 8">DSM 44170</strain>
    </source>
</reference>
<comment type="cofactor">
    <cofactor evidence="1">
        <name>Mg(2+)</name>
        <dbReference type="ChEBI" id="CHEBI:18420"/>
    </cofactor>
</comment>
<keyword evidence="4" id="KW-0460">Magnesium</keyword>
<keyword evidence="7" id="KW-0378">Hydrolase</keyword>
<keyword evidence="3" id="KW-0479">Metal-binding</keyword>
<evidence type="ECO:0000256" key="3">
    <source>
        <dbReference type="ARBA" id="ARBA00022723"/>
    </source>
</evidence>
<evidence type="ECO:0000256" key="4">
    <source>
        <dbReference type="ARBA" id="ARBA00022842"/>
    </source>
</evidence>
<dbReference type="Gene3D" id="1.10.150.240">
    <property type="entry name" value="Putative phosphatase, domain 2"/>
    <property type="match status" value="1"/>
</dbReference>
<dbReference type="PANTHER" id="PTHR46193:SF18">
    <property type="entry name" value="HEXITOL PHOSPHATASE B"/>
    <property type="match status" value="1"/>
</dbReference>
<dbReference type="PANTHER" id="PTHR46193">
    <property type="entry name" value="6-PHOSPHOGLUCONATE PHOSPHATASE"/>
    <property type="match status" value="1"/>
</dbReference>
<dbReference type="GO" id="GO:0016787">
    <property type="term" value="F:hydrolase activity"/>
    <property type="evidence" value="ECO:0007669"/>
    <property type="project" value="UniProtKB-KW"/>
</dbReference>
<feature type="compositionally biased region" description="Polar residues" evidence="6">
    <location>
        <begin position="266"/>
        <end position="283"/>
    </location>
</feature>
<dbReference type="EMBL" id="JAMZEC010000001">
    <property type="protein sequence ID" value="MCP2350080.1"/>
    <property type="molecule type" value="Genomic_DNA"/>
</dbReference>
<feature type="region of interest" description="Disordered" evidence="6">
    <location>
        <begin position="243"/>
        <end position="290"/>
    </location>
</feature>
<dbReference type="InterPro" id="IPR023214">
    <property type="entry name" value="HAD_sf"/>
</dbReference>
<dbReference type="InterPro" id="IPR036412">
    <property type="entry name" value="HAD-like_sf"/>
</dbReference>
<evidence type="ECO:0000313" key="8">
    <source>
        <dbReference type="Proteomes" id="UP001320766"/>
    </source>
</evidence>
<dbReference type="SUPFAM" id="SSF56784">
    <property type="entry name" value="HAD-like"/>
    <property type="match status" value="1"/>
</dbReference>
<dbReference type="Gene3D" id="3.40.50.1000">
    <property type="entry name" value="HAD superfamily/HAD-like"/>
    <property type="match status" value="1"/>
</dbReference>
<keyword evidence="5" id="KW-0119">Carbohydrate metabolism</keyword>
<protein>
    <submittedName>
        <fullName evidence="7">HAD superfamily hydrolase (TIGR01509 family)</fullName>
    </submittedName>
</protein>
<dbReference type="InterPro" id="IPR023198">
    <property type="entry name" value="PGP-like_dom2"/>
</dbReference>
<dbReference type="SFLD" id="SFLDS00003">
    <property type="entry name" value="Haloacid_Dehalogenase"/>
    <property type="match status" value="1"/>
</dbReference>
<evidence type="ECO:0000313" key="7">
    <source>
        <dbReference type="EMBL" id="MCP2350080.1"/>
    </source>
</evidence>
<evidence type="ECO:0000256" key="6">
    <source>
        <dbReference type="SAM" id="MobiDB-lite"/>
    </source>
</evidence>
<evidence type="ECO:0000256" key="2">
    <source>
        <dbReference type="ARBA" id="ARBA00006171"/>
    </source>
</evidence>
<keyword evidence="8" id="KW-1185">Reference proteome</keyword>
<comment type="caution">
    <text evidence="7">The sequence shown here is derived from an EMBL/GenBank/DDBJ whole genome shotgun (WGS) entry which is preliminary data.</text>
</comment>
<dbReference type="Pfam" id="PF00702">
    <property type="entry name" value="Hydrolase"/>
    <property type="match status" value="1"/>
</dbReference>